<dbReference type="STRING" id="112413.SAMN05421854_10861"/>
<evidence type="ECO:0000313" key="1">
    <source>
        <dbReference type="EMBL" id="SFP97676.1"/>
    </source>
</evidence>
<name>A0A1I5USG2_9PSEU</name>
<protein>
    <submittedName>
        <fullName evidence="1">Uncharacterized protein</fullName>
    </submittedName>
</protein>
<proteinExistence type="predicted"/>
<sequence>MSPIRVLVAGMATLDRDIVERLAGEWRDMTIVCEGADLADVDVLLVPEPDLLAGYLSLMWTHRRIGIVVLDPAERNGLVRACRITVPASDASSTWQQRLAGAIRSAAGPARRFRNRR</sequence>
<accession>A0A1I5USG2</accession>
<dbReference type="EMBL" id="FOWC01000008">
    <property type="protein sequence ID" value="SFP97676.1"/>
    <property type="molecule type" value="Genomic_DNA"/>
</dbReference>
<dbReference type="AlphaFoldDB" id="A0A1I5USG2"/>
<evidence type="ECO:0000313" key="2">
    <source>
        <dbReference type="Proteomes" id="UP000199137"/>
    </source>
</evidence>
<gene>
    <name evidence="1" type="ORF">SAMN05421854_10861</name>
</gene>
<organism evidence="1 2">
    <name type="scientific">Amycolatopsis rubida</name>
    <dbReference type="NCBI Taxonomy" id="112413"/>
    <lineage>
        <taxon>Bacteria</taxon>
        <taxon>Bacillati</taxon>
        <taxon>Actinomycetota</taxon>
        <taxon>Actinomycetes</taxon>
        <taxon>Pseudonocardiales</taxon>
        <taxon>Pseudonocardiaceae</taxon>
        <taxon>Amycolatopsis</taxon>
    </lineage>
</organism>
<dbReference type="Proteomes" id="UP000199137">
    <property type="component" value="Unassembled WGS sequence"/>
</dbReference>
<reference evidence="2" key="1">
    <citation type="submission" date="2016-10" db="EMBL/GenBank/DDBJ databases">
        <authorList>
            <person name="Varghese N."/>
            <person name="Submissions S."/>
        </authorList>
    </citation>
    <scope>NUCLEOTIDE SEQUENCE [LARGE SCALE GENOMIC DNA]</scope>
    <source>
        <strain evidence="2">DSM 44637</strain>
    </source>
</reference>